<dbReference type="Gene3D" id="1.10.287.1260">
    <property type="match status" value="1"/>
</dbReference>
<evidence type="ECO:0000256" key="4">
    <source>
        <dbReference type="ARBA" id="ARBA00022692"/>
    </source>
</evidence>
<dbReference type="Pfam" id="PF00924">
    <property type="entry name" value="MS_channel_2nd"/>
    <property type="match status" value="1"/>
</dbReference>
<dbReference type="Proteomes" id="UP000268857">
    <property type="component" value="Unassembled WGS sequence"/>
</dbReference>
<dbReference type="InterPro" id="IPR045276">
    <property type="entry name" value="YbiO_bact"/>
</dbReference>
<organism evidence="10 11">
    <name type="scientific">Chlorogloeopsis fritschii PCC 6912</name>
    <dbReference type="NCBI Taxonomy" id="211165"/>
    <lineage>
        <taxon>Bacteria</taxon>
        <taxon>Bacillati</taxon>
        <taxon>Cyanobacteriota</taxon>
        <taxon>Cyanophyceae</taxon>
        <taxon>Nostocales</taxon>
        <taxon>Chlorogloeopsidaceae</taxon>
        <taxon>Chlorogloeopsis</taxon>
    </lineage>
</organism>
<comment type="caution">
    <text evidence="10">The sequence shown here is derived from an EMBL/GenBank/DDBJ whole genome shotgun (WGS) entry which is preliminary data.</text>
</comment>
<dbReference type="InterPro" id="IPR011066">
    <property type="entry name" value="MscS_channel_C_sf"/>
</dbReference>
<feature type="transmembrane region" description="Helical" evidence="7">
    <location>
        <begin position="21"/>
        <end position="37"/>
    </location>
</feature>
<dbReference type="EMBL" id="RSCJ01000041">
    <property type="protein sequence ID" value="RUR72874.1"/>
    <property type="molecule type" value="Genomic_DNA"/>
</dbReference>
<reference evidence="10 11" key="1">
    <citation type="journal article" date="2019" name="Genome Biol. Evol.">
        <title>Day and night: Metabolic profiles and evolutionary relationships of six axenic non-marine cyanobacteria.</title>
        <authorList>
            <person name="Will S.E."/>
            <person name="Henke P."/>
            <person name="Boedeker C."/>
            <person name="Huang S."/>
            <person name="Brinkmann H."/>
            <person name="Rohde M."/>
            <person name="Jarek M."/>
            <person name="Friedl T."/>
            <person name="Seufert S."/>
            <person name="Schumacher M."/>
            <person name="Overmann J."/>
            <person name="Neumann-Schaal M."/>
            <person name="Petersen J."/>
        </authorList>
    </citation>
    <scope>NUCLEOTIDE SEQUENCE [LARGE SCALE GENOMIC DNA]</scope>
    <source>
        <strain evidence="10 11">PCC 6912</strain>
    </source>
</reference>
<dbReference type="InterPro" id="IPR049278">
    <property type="entry name" value="MS_channel_C"/>
</dbReference>
<accession>A0A433MXG9</accession>
<name>A0A433MXG9_CHLFR</name>
<evidence type="ECO:0000256" key="3">
    <source>
        <dbReference type="ARBA" id="ARBA00022475"/>
    </source>
</evidence>
<proteinExistence type="inferred from homology"/>
<dbReference type="InterPro" id="IPR023408">
    <property type="entry name" value="MscS_beta-dom_sf"/>
</dbReference>
<dbReference type="Gene3D" id="3.30.70.100">
    <property type="match status" value="1"/>
</dbReference>
<feature type="transmembrane region" description="Helical" evidence="7">
    <location>
        <begin position="287"/>
        <end position="307"/>
    </location>
</feature>
<keyword evidence="4 7" id="KW-0812">Transmembrane</keyword>
<evidence type="ECO:0000256" key="1">
    <source>
        <dbReference type="ARBA" id="ARBA00004651"/>
    </source>
</evidence>
<dbReference type="FunFam" id="2.30.30.60:FF:000001">
    <property type="entry name" value="MscS Mechanosensitive ion channel"/>
    <property type="match status" value="1"/>
</dbReference>
<keyword evidence="5 7" id="KW-1133">Transmembrane helix</keyword>
<dbReference type="PANTHER" id="PTHR30460:SF0">
    <property type="entry name" value="MODERATE CONDUCTANCE MECHANOSENSITIVE CHANNEL YBIO"/>
    <property type="match status" value="1"/>
</dbReference>
<evidence type="ECO:0000259" key="9">
    <source>
        <dbReference type="Pfam" id="PF21082"/>
    </source>
</evidence>
<feature type="transmembrane region" description="Helical" evidence="7">
    <location>
        <begin position="313"/>
        <end position="334"/>
    </location>
</feature>
<dbReference type="SUPFAM" id="SSF50182">
    <property type="entry name" value="Sm-like ribonucleoproteins"/>
    <property type="match status" value="1"/>
</dbReference>
<keyword evidence="6 7" id="KW-0472">Membrane</keyword>
<dbReference type="Gene3D" id="2.30.30.60">
    <property type="match status" value="1"/>
</dbReference>
<dbReference type="RefSeq" id="WP_127011416.1">
    <property type="nucleotide sequence ID" value="NZ_RSCJ01000041.1"/>
</dbReference>
<dbReference type="GO" id="GO:0005886">
    <property type="term" value="C:plasma membrane"/>
    <property type="evidence" value="ECO:0007669"/>
    <property type="project" value="UniProtKB-SubCell"/>
</dbReference>
<evidence type="ECO:0000313" key="10">
    <source>
        <dbReference type="EMBL" id="RUR72874.1"/>
    </source>
</evidence>
<dbReference type="AlphaFoldDB" id="A0A433MXG9"/>
<dbReference type="GO" id="GO:0008381">
    <property type="term" value="F:mechanosensitive monoatomic ion channel activity"/>
    <property type="evidence" value="ECO:0007669"/>
    <property type="project" value="InterPro"/>
</dbReference>
<dbReference type="InterPro" id="IPR006685">
    <property type="entry name" value="MscS_channel_2nd"/>
</dbReference>
<dbReference type="SUPFAM" id="SSF82689">
    <property type="entry name" value="Mechanosensitive channel protein MscS (YggB), C-terminal domain"/>
    <property type="match status" value="1"/>
</dbReference>
<dbReference type="InterPro" id="IPR010920">
    <property type="entry name" value="LSM_dom_sf"/>
</dbReference>
<feature type="domain" description="Mechanosensitive ion channel MscS" evidence="8">
    <location>
        <begin position="415"/>
        <end position="479"/>
    </location>
</feature>
<evidence type="ECO:0000259" key="8">
    <source>
        <dbReference type="Pfam" id="PF00924"/>
    </source>
</evidence>
<evidence type="ECO:0000256" key="2">
    <source>
        <dbReference type="ARBA" id="ARBA00008017"/>
    </source>
</evidence>
<comment type="subcellular location">
    <subcellularLocation>
        <location evidence="1">Cell membrane</location>
        <topology evidence="1">Multi-pass membrane protein</topology>
    </subcellularLocation>
</comment>
<feature type="transmembrane region" description="Helical" evidence="7">
    <location>
        <begin position="372"/>
        <end position="390"/>
    </location>
</feature>
<keyword evidence="11" id="KW-1185">Reference proteome</keyword>
<comment type="similarity">
    <text evidence="2">Belongs to the MscS (TC 1.A.23) family.</text>
</comment>
<dbReference type="PANTHER" id="PTHR30460">
    <property type="entry name" value="MODERATE CONDUCTANCE MECHANOSENSITIVE CHANNEL YBIO"/>
    <property type="match status" value="1"/>
</dbReference>
<feature type="domain" description="Mechanosensitive ion channel MscS C-terminal" evidence="9">
    <location>
        <begin position="485"/>
        <end position="572"/>
    </location>
</feature>
<dbReference type="STRING" id="211165.GCA_000317285_04527"/>
<evidence type="ECO:0000256" key="6">
    <source>
        <dbReference type="ARBA" id="ARBA00023136"/>
    </source>
</evidence>
<evidence type="ECO:0000256" key="7">
    <source>
        <dbReference type="SAM" id="Phobius"/>
    </source>
</evidence>
<sequence length="592" mass="67271">MAIAPIFKRQGWKRSDLLRQLVIYSITILIVMMSPAIDQSLVLGQLPSLTTPSNTHSPPVGVERRGTLESTWVHLDGQELFRIASPAILNRSEPSEQIPVEIRAKQIEANLALVVASGGLSGEEVLDPKTLQVLIETVNEQPVLFVKDKNLAEAKVLLTVTDADAQYASVSKERLANKWKKILEQELRQALELRQPEALRQQISTVIKALVTTALLTLMLGIAWAFFGRRKQQLEQRQAAESAFIHTQELATLEPLDAESGVQLFQRLQYHFGLQERFQIVRFVRWLLFWAIAFIWVIGNAYSLNAFPQTRHFAQKVVIVPIVVLIAWFFMGLINQLSDFGIDRFIWRWEQEQLLTGVNLQRIATIANAFKGLKKVLIYTVGIFWVLQWLDVVPVSILALGALFALTVSFVAQSLLKDLVNGFLILLEDQFRIGDYIRVGDVSGKVENLNLRITQIRSDAGNLITLPNSLIAQVENMSRIWARADFRIEVAYHTNVDRALAVVRETVDQMAQEPEWQSTILDTHELFGVDQISYTGITIRIWIKTAPLKQWRIAQELRRRLKIAFDRHNIQIGIPLQVILENGYSKPNSIEN</sequence>
<evidence type="ECO:0008006" key="12">
    <source>
        <dbReference type="Google" id="ProtNLM"/>
    </source>
</evidence>
<evidence type="ECO:0000313" key="11">
    <source>
        <dbReference type="Proteomes" id="UP000268857"/>
    </source>
</evidence>
<keyword evidence="3" id="KW-1003">Cell membrane</keyword>
<dbReference type="Pfam" id="PF21082">
    <property type="entry name" value="MS_channel_3rd"/>
    <property type="match status" value="1"/>
</dbReference>
<evidence type="ECO:0000256" key="5">
    <source>
        <dbReference type="ARBA" id="ARBA00022989"/>
    </source>
</evidence>
<feature type="transmembrane region" description="Helical" evidence="7">
    <location>
        <begin position="206"/>
        <end position="227"/>
    </location>
</feature>
<gene>
    <name evidence="10" type="ORF">PCC6912_60160</name>
</gene>
<dbReference type="OrthoDB" id="9809206at2"/>
<protein>
    <recommendedName>
        <fullName evidence="12">Mechanosensitive ion channel protein MscS</fullName>
    </recommendedName>
</protein>